<evidence type="ECO:0000256" key="1">
    <source>
        <dbReference type="ARBA" id="ARBA00008348"/>
    </source>
</evidence>
<dbReference type="CDD" id="cd02870">
    <property type="entry name" value="PseudoU_synth_RsuA_like"/>
    <property type="match status" value="1"/>
</dbReference>
<evidence type="ECO:0000256" key="3">
    <source>
        <dbReference type="ARBA" id="ARBA00023235"/>
    </source>
</evidence>
<dbReference type="PANTHER" id="PTHR47683">
    <property type="entry name" value="PSEUDOURIDINE SYNTHASE FAMILY PROTEIN-RELATED"/>
    <property type="match status" value="1"/>
</dbReference>
<accession>Q39WC0</accession>
<dbReference type="GO" id="GO:0120159">
    <property type="term" value="F:rRNA pseudouridine synthase activity"/>
    <property type="evidence" value="ECO:0007669"/>
    <property type="project" value="UniProtKB-ARBA"/>
</dbReference>
<proteinExistence type="inferred from homology"/>
<dbReference type="PROSITE" id="PS50889">
    <property type="entry name" value="S4"/>
    <property type="match status" value="1"/>
</dbReference>
<dbReference type="Gene3D" id="3.10.290.10">
    <property type="entry name" value="RNA-binding S4 domain"/>
    <property type="match status" value="1"/>
</dbReference>
<dbReference type="NCBIfam" id="TIGR00093">
    <property type="entry name" value="pseudouridine synthase"/>
    <property type="match status" value="1"/>
</dbReference>
<dbReference type="CDD" id="cd00165">
    <property type="entry name" value="S4"/>
    <property type="match status" value="1"/>
</dbReference>
<dbReference type="RefSeq" id="WP_004512153.1">
    <property type="nucleotide sequence ID" value="NC_007517.1"/>
</dbReference>
<dbReference type="Pfam" id="PF01479">
    <property type="entry name" value="S4"/>
    <property type="match status" value="1"/>
</dbReference>
<dbReference type="GO" id="GO:0005829">
    <property type="term" value="C:cytosol"/>
    <property type="evidence" value="ECO:0007669"/>
    <property type="project" value="UniProtKB-ARBA"/>
</dbReference>
<dbReference type="Gene3D" id="3.30.70.1560">
    <property type="entry name" value="Alpha-L RNA-binding motif"/>
    <property type="match status" value="1"/>
</dbReference>
<dbReference type="Pfam" id="PF00849">
    <property type="entry name" value="PseudoU_synth_2"/>
    <property type="match status" value="1"/>
</dbReference>
<dbReference type="InterPro" id="IPR042092">
    <property type="entry name" value="PsdUridine_s_RsuA/RluB/E/F_cat"/>
</dbReference>
<keyword evidence="3 5" id="KW-0413">Isomerase</keyword>
<sequence length="258" mass="28463">MEERLQKILSQAGIASRREAERMITDGRVAVNGKPVIELGAKADSSRDAITVDGKPVTVDEKRVYILLNKPVGYVTTLKDPEGRPIVTELLKGLGVRVFPVGRLDYNTEGLLLLTNDGEWANRLAHPRHEVDKEYLVRVRGTVAREQITRLEQGIELEDGKAAPARVSVTKQSDNNTWVSITIHEGRYRQVRRMCEAVSLSVVRLRRVRYGALSMGDLKIGAYRHLTSGEVAALSDGKIGARGGAPRRRGPSAPPRKG</sequence>
<dbReference type="HOGENOM" id="CLU_024979_1_2_7"/>
<dbReference type="InterPro" id="IPR050343">
    <property type="entry name" value="RsuA_PseudoU_synthase"/>
</dbReference>
<dbReference type="InterPro" id="IPR018496">
    <property type="entry name" value="PsdUridine_synth_RsuA/RluB_CS"/>
</dbReference>
<dbReference type="InterPro" id="IPR020103">
    <property type="entry name" value="PsdUridine_synth_cat_dom_sf"/>
</dbReference>
<dbReference type="PROSITE" id="PS01149">
    <property type="entry name" value="PSI_RSU"/>
    <property type="match status" value="1"/>
</dbReference>
<evidence type="ECO:0000313" key="9">
    <source>
        <dbReference type="Proteomes" id="UP000007073"/>
    </source>
</evidence>
<comment type="similarity">
    <text evidence="1 5">Belongs to the pseudouridine synthase RsuA family.</text>
</comment>
<dbReference type="InterPro" id="IPR000748">
    <property type="entry name" value="PsdUridine_synth_RsuA/RluB/E/F"/>
</dbReference>
<name>Q39WC0_GEOMG</name>
<dbReference type="SMART" id="SM00363">
    <property type="entry name" value="S4"/>
    <property type="match status" value="1"/>
</dbReference>
<dbReference type="SUPFAM" id="SSF55120">
    <property type="entry name" value="Pseudouridine synthase"/>
    <property type="match status" value="1"/>
</dbReference>
<evidence type="ECO:0000256" key="4">
    <source>
        <dbReference type="PROSITE-ProRule" id="PRU00182"/>
    </source>
</evidence>
<evidence type="ECO:0000256" key="2">
    <source>
        <dbReference type="ARBA" id="ARBA00022884"/>
    </source>
</evidence>
<evidence type="ECO:0000256" key="6">
    <source>
        <dbReference type="SAM" id="MobiDB-lite"/>
    </source>
</evidence>
<dbReference type="GO" id="GO:0000455">
    <property type="term" value="P:enzyme-directed rRNA pseudouridine synthesis"/>
    <property type="evidence" value="ECO:0007669"/>
    <property type="project" value="UniProtKB-ARBA"/>
</dbReference>
<gene>
    <name evidence="8" type="primary">rluB</name>
    <name evidence="8" type="ordered locus">Gmet_1217</name>
</gene>
<dbReference type="eggNOG" id="COG1187">
    <property type="taxonomic scope" value="Bacteria"/>
</dbReference>
<dbReference type="InterPro" id="IPR002942">
    <property type="entry name" value="S4_RNA-bd"/>
</dbReference>
<dbReference type="FunFam" id="3.30.70.1560:FF:000001">
    <property type="entry name" value="Pseudouridine synthase"/>
    <property type="match status" value="1"/>
</dbReference>
<dbReference type="KEGG" id="gme:Gmet_1217"/>
<feature type="domain" description="RNA-binding S4" evidence="7">
    <location>
        <begin position="3"/>
        <end position="63"/>
    </location>
</feature>
<evidence type="ECO:0000313" key="8">
    <source>
        <dbReference type="EMBL" id="ABB31454.1"/>
    </source>
</evidence>
<organism evidence="8 9">
    <name type="scientific">Geobacter metallireducens (strain ATCC 53774 / DSM 7210 / GS-15)</name>
    <dbReference type="NCBI Taxonomy" id="269799"/>
    <lineage>
        <taxon>Bacteria</taxon>
        <taxon>Pseudomonadati</taxon>
        <taxon>Thermodesulfobacteriota</taxon>
        <taxon>Desulfuromonadia</taxon>
        <taxon>Geobacterales</taxon>
        <taxon>Geobacteraceae</taxon>
        <taxon>Geobacter</taxon>
    </lineage>
</organism>
<dbReference type="InterPro" id="IPR006145">
    <property type="entry name" value="PsdUridine_synth_RsuA/RluA"/>
</dbReference>
<dbReference type="EMBL" id="CP000148">
    <property type="protein sequence ID" value="ABB31454.1"/>
    <property type="molecule type" value="Genomic_DNA"/>
</dbReference>
<feature type="compositionally biased region" description="Basic residues" evidence="6">
    <location>
        <begin position="245"/>
        <end position="258"/>
    </location>
</feature>
<dbReference type="EC" id="5.4.99.-" evidence="5"/>
<dbReference type="SUPFAM" id="SSF55174">
    <property type="entry name" value="Alpha-L RNA-binding motif"/>
    <property type="match status" value="1"/>
</dbReference>
<feature type="region of interest" description="Disordered" evidence="6">
    <location>
        <begin position="237"/>
        <end position="258"/>
    </location>
</feature>
<dbReference type="GO" id="GO:0003723">
    <property type="term" value="F:RNA binding"/>
    <property type="evidence" value="ECO:0007669"/>
    <property type="project" value="UniProtKB-KW"/>
</dbReference>
<evidence type="ECO:0000259" key="7">
    <source>
        <dbReference type="SMART" id="SM00363"/>
    </source>
</evidence>
<reference evidence="8 9" key="1">
    <citation type="submission" date="2005-10" db="EMBL/GenBank/DDBJ databases">
        <title>Complete sequence of Geobacter metallireducens GS-15.</title>
        <authorList>
            <consortium name="US DOE Joint Genome Institute"/>
            <person name="Copeland A."/>
            <person name="Lucas S."/>
            <person name="Lapidus A."/>
            <person name="Barry K."/>
            <person name="Detter J.C."/>
            <person name="Glavina T."/>
            <person name="Hammon N."/>
            <person name="Israni S."/>
            <person name="Pitluck S."/>
            <person name="Di Bartolo G."/>
            <person name="Chain P."/>
            <person name="Schmutz J."/>
            <person name="Larimer F."/>
            <person name="Land M."/>
            <person name="Kyrpides N."/>
            <person name="Ivanova N."/>
            <person name="Richardson P."/>
        </authorList>
    </citation>
    <scope>NUCLEOTIDE SEQUENCE [LARGE SCALE GENOMIC DNA]</scope>
    <source>
        <strain evidence="9">ATCC 53774 / DSM 7210 / GS-15</strain>
    </source>
</reference>
<dbReference type="PANTHER" id="PTHR47683:SF3">
    <property type="entry name" value="RIBOSOMAL LARGE SUBUNIT PSEUDOURIDINE SYNTHASE B"/>
    <property type="match status" value="1"/>
</dbReference>
<keyword evidence="2 4" id="KW-0694">RNA-binding</keyword>
<protein>
    <recommendedName>
        <fullName evidence="5">Pseudouridine synthase</fullName>
        <ecNumber evidence="5">5.4.99.-</ecNumber>
    </recommendedName>
</protein>
<evidence type="ECO:0000256" key="5">
    <source>
        <dbReference type="RuleBase" id="RU003887"/>
    </source>
</evidence>
<reference evidence="8 9" key="2">
    <citation type="journal article" date="2009" name="BMC Microbiol.">
        <title>The genome sequence of Geobacter metallireducens: features of metabolism, physiology and regulation common and dissimilar to Geobacter sulfurreducens.</title>
        <authorList>
            <person name="Aklujkar M."/>
            <person name="Krushkal J."/>
            <person name="DiBartolo G."/>
            <person name="Lapidus A."/>
            <person name="Land M.L."/>
            <person name="Lovley D.R."/>
        </authorList>
    </citation>
    <scope>NUCLEOTIDE SEQUENCE [LARGE SCALE GENOMIC DNA]</scope>
    <source>
        <strain evidence="9">ATCC 53774 / DSM 7210 / GS-15</strain>
    </source>
</reference>
<dbReference type="Proteomes" id="UP000007073">
    <property type="component" value="Chromosome"/>
</dbReference>
<keyword evidence="9" id="KW-1185">Reference proteome</keyword>
<dbReference type="InterPro" id="IPR036986">
    <property type="entry name" value="S4_RNA-bd_sf"/>
</dbReference>
<dbReference type="Gene3D" id="3.30.70.580">
    <property type="entry name" value="Pseudouridine synthase I, catalytic domain, N-terminal subdomain"/>
    <property type="match status" value="1"/>
</dbReference>
<dbReference type="AlphaFoldDB" id="Q39WC0"/>
<dbReference type="STRING" id="269799.Gmet_1217"/>
<dbReference type="InterPro" id="IPR020094">
    <property type="entry name" value="TruA/RsuA/RluB/E/F_N"/>
</dbReference>
<dbReference type="FunFam" id="3.10.290.10:FF:000003">
    <property type="entry name" value="Pseudouridine synthase"/>
    <property type="match status" value="1"/>
</dbReference>